<comment type="similarity">
    <text evidence="2">Belongs to the Nudix hydrolase family.</text>
</comment>
<name>A0A3D9KJK3_9BACL</name>
<keyword evidence="4" id="KW-0378">Hydrolase</keyword>
<dbReference type="GO" id="GO:0046872">
    <property type="term" value="F:metal ion binding"/>
    <property type="evidence" value="ECO:0007669"/>
    <property type="project" value="UniProtKB-KW"/>
</dbReference>
<dbReference type="GO" id="GO:0016818">
    <property type="term" value="F:hydrolase activity, acting on acid anhydrides, in phosphorus-containing anhydrides"/>
    <property type="evidence" value="ECO:0007669"/>
    <property type="project" value="TreeGrafter"/>
</dbReference>
<evidence type="ECO:0000256" key="2">
    <source>
        <dbReference type="ARBA" id="ARBA00005582"/>
    </source>
</evidence>
<dbReference type="EMBL" id="QRDZ01000003">
    <property type="protein sequence ID" value="RED86569.1"/>
    <property type="molecule type" value="Genomic_DNA"/>
</dbReference>
<dbReference type="InterPro" id="IPR020084">
    <property type="entry name" value="NUDIX_hydrolase_CS"/>
</dbReference>
<organism evidence="7 8">
    <name type="scientific">Cohnella phaseoli</name>
    <dbReference type="NCBI Taxonomy" id="456490"/>
    <lineage>
        <taxon>Bacteria</taxon>
        <taxon>Bacillati</taxon>
        <taxon>Bacillota</taxon>
        <taxon>Bacilli</taxon>
        <taxon>Bacillales</taxon>
        <taxon>Paenibacillaceae</taxon>
        <taxon>Cohnella</taxon>
    </lineage>
</organism>
<feature type="domain" description="Nudix hydrolase" evidence="6">
    <location>
        <begin position="1"/>
        <end position="132"/>
    </location>
</feature>
<dbReference type="RefSeq" id="WP_116059678.1">
    <property type="nucleotide sequence ID" value="NZ_QRDZ01000003.1"/>
</dbReference>
<dbReference type="InterPro" id="IPR000086">
    <property type="entry name" value="NUDIX_hydrolase_dom"/>
</dbReference>
<protein>
    <submittedName>
        <fullName evidence="7">8-oxo-dGTP diphosphatase</fullName>
    </submittedName>
</protein>
<keyword evidence="3" id="KW-0479">Metal-binding</keyword>
<dbReference type="Pfam" id="PF00293">
    <property type="entry name" value="NUDIX"/>
    <property type="match status" value="1"/>
</dbReference>
<evidence type="ECO:0000256" key="4">
    <source>
        <dbReference type="ARBA" id="ARBA00022801"/>
    </source>
</evidence>
<evidence type="ECO:0000256" key="1">
    <source>
        <dbReference type="ARBA" id="ARBA00001946"/>
    </source>
</evidence>
<comment type="cofactor">
    <cofactor evidence="1">
        <name>Mg(2+)</name>
        <dbReference type="ChEBI" id="CHEBI:18420"/>
    </cofactor>
</comment>
<evidence type="ECO:0000259" key="6">
    <source>
        <dbReference type="PROSITE" id="PS51462"/>
    </source>
</evidence>
<reference evidence="7 8" key="1">
    <citation type="submission" date="2018-07" db="EMBL/GenBank/DDBJ databases">
        <title>Genomic Encyclopedia of Type Strains, Phase III (KMG-III): the genomes of soil and plant-associated and newly described type strains.</title>
        <authorList>
            <person name="Whitman W."/>
        </authorList>
    </citation>
    <scope>NUCLEOTIDE SEQUENCE [LARGE SCALE GENOMIC DNA]</scope>
    <source>
        <strain evidence="7 8">CECT 7287</strain>
    </source>
</reference>
<dbReference type="GO" id="GO:0005737">
    <property type="term" value="C:cytoplasm"/>
    <property type="evidence" value="ECO:0007669"/>
    <property type="project" value="TreeGrafter"/>
</dbReference>
<comment type="caution">
    <text evidence="7">The sequence shown here is derived from an EMBL/GenBank/DDBJ whole genome shotgun (WGS) entry which is preliminary data.</text>
</comment>
<keyword evidence="5" id="KW-0460">Magnesium</keyword>
<evidence type="ECO:0000256" key="3">
    <source>
        <dbReference type="ARBA" id="ARBA00022723"/>
    </source>
</evidence>
<evidence type="ECO:0000313" key="8">
    <source>
        <dbReference type="Proteomes" id="UP000256977"/>
    </source>
</evidence>
<dbReference type="SUPFAM" id="SSF55811">
    <property type="entry name" value="Nudix"/>
    <property type="match status" value="1"/>
</dbReference>
<keyword evidence="8" id="KW-1185">Reference proteome</keyword>
<evidence type="ECO:0000313" key="7">
    <source>
        <dbReference type="EMBL" id="RED86569.1"/>
    </source>
</evidence>
<dbReference type="AlphaFoldDB" id="A0A3D9KJK3"/>
<dbReference type="InterPro" id="IPR015797">
    <property type="entry name" value="NUDIX_hydrolase-like_dom_sf"/>
</dbReference>
<dbReference type="Gene3D" id="3.90.79.10">
    <property type="entry name" value="Nucleoside Triphosphate Pyrophosphohydrolase"/>
    <property type="match status" value="1"/>
</dbReference>
<gene>
    <name evidence="7" type="ORF">DFP98_103424</name>
</gene>
<proteinExistence type="inferred from homology"/>
<dbReference type="PANTHER" id="PTHR43758:SF2">
    <property type="entry name" value="OXIDIZED PURINE NUCLEOSIDE TRIPHOSPHATE HYDROLASE"/>
    <property type="match status" value="1"/>
</dbReference>
<dbReference type="PANTHER" id="PTHR43758">
    <property type="entry name" value="7,8-DIHYDRO-8-OXOGUANINE TRIPHOSPHATASE"/>
    <property type="match status" value="1"/>
</dbReference>
<dbReference type="Proteomes" id="UP000256977">
    <property type="component" value="Unassembled WGS sequence"/>
</dbReference>
<dbReference type="PROSITE" id="PS51462">
    <property type="entry name" value="NUDIX"/>
    <property type="match status" value="1"/>
</dbReference>
<evidence type="ECO:0000256" key="5">
    <source>
        <dbReference type="ARBA" id="ARBA00022842"/>
    </source>
</evidence>
<sequence>MIKYNICFIRRGDELLLLNRNFAPWLGRWNGVGGKLEANETPRDAMIREIREETGIEGYGLEYKGMITWNDDDASFGGMYLYVAEVEGSFDYATPLETDEGILHWRPIDWIMDANNGGVVSNIRRFLEAALQEPHCYEHHCYYRGDELVSFQSSRISPLTENDARLRETCLREAHSEILSVK</sequence>
<dbReference type="PROSITE" id="PS00893">
    <property type="entry name" value="NUDIX_BOX"/>
    <property type="match status" value="1"/>
</dbReference>
<dbReference type="OrthoDB" id="9804563at2"/>
<dbReference type="CDD" id="cd18886">
    <property type="entry name" value="NUDIX_MutT_Nudt1"/>
    <property type="match status" value="1"/>
</dbReference>
<accession>A0A3D9KJK3</accession>